<organism evidence="2 3">
    <name type="scientific">Willisornis vidua</name>
    <name type="common">Xingu scale-backed antbird</name>
    <dbReference type="NCBI Taxonomy" id="1566151"/>
    <lineage>
        <taxon>Eukaryota</taxon>
        <taxon>Metazoa</taxon>
        <taxon>Chordata</taxon>
        <taxon>Craniata</taxon>
        <taxon>Vertebrata</taxon>
        <taxon>Euteleostomi</taxon>
        <taxon>Archelosauria</taxon>
        <taxon>Archosauria</taxon>
        <taxon>Dinosauria</taxon>
        <taxon>Saurischia</taxon>
        <taxon>Theropoda</taxon>
        <taxon>Coelurosauria</taxon>
        <taxon>Aves</taxon>
        <taxon>Neognathae</taxon>
        <taxon>Neoaves</taxon>
        <taxon>Telluraves</taxon>
        <taxon>Australaves</taxon>
        <taxon>Passeriformes</taxon>
        <taxon>Thamnophilidae</taxon>
        <taxon>Willisornis</taxon>
    </lineage>
</organism>
<protein>
    <submittedName>
        <fullName evidence="2">Uncharacterized protein</fullName>
    </submittedName>
</protein>
<feature type="region of interest" description="Disordered" evidence="1">
    <location>
        <begin position="1"/>
        <end position="33"/>
    </location>
</feature>
<feature type="compositionally biased region" description="Basic and acidic residues" evidence="1">
    <location>
        <begin position="17"/>
        <end position="28"/>
    </location>
</feature>
<dbReference type="Proteomes" id="UP001145742">
    <property type="component" value="Unassembled WGS sequence"/>
</dbReference>
<evidence type="ECO:0000313" key="3">
    <source>
        <dbReference type="Proteomes" id="UP001145742"/>
    </source>
</evidence>
<evidence type="ECO:0000256" key="1">
    <source>
        <dbReference type="SAM" id="MobiDB-lite"/>
    </source>
</evidence>
<gene>
    <name evidence="2" type="ORF">WISP_86830</name>
</gene>
<proteinExistence type="predicted"/>
<sequence length="150" mass="17353">MSKVRGEWREEGEEKEEPGKKVKEEKSQRGVSPQNCAAEPLKIPCYGLFWLFWNQKSQKENESCFESFSNIHEVLIEYPELEMIHRDYWSSTPCPAQDSPKNYTMYLKALSKCLNSDRFGAMTTSLGSQFQCLTILQVKNLFVKSSLNLP</sequence>
<accession>A0ABQ9D5M2</accession>
<name>A0ABQ9D5M2_9PASS</name>
<reference evidence="2" key="1">
    <citation type="submission" date="2019-10" db="EMBL/GenBank/DDBJ databases">
        <authorList>
            <person name="Soares A.E.R."/>
            <person name="Aleixo A."/>
            <person name="Schneider P."/>
            <person name="Miyaki C.Y."/>
            <person name="Schneider M.P."/>
            <person name="Mello C."/>
            <person name="Vasconcelos A.T.R."/>
        </authorList>
    </citation>
    <scope>NUCLEOTIDE SEQUENCE</scope>
    <source>
        <tissue evidence="2">Muscle</tissue>
    </source>
</reference>
<keyword evidence="3" id="KW-1185">Reference proteome</keyword>
<evidence type="ECO:0000313" key="2">
    <source>
        <dbReference type="EMBL" id="KAJ7414025.1"/>
    </source>
</evidence>
<dbReference type="EMBL" id="WHWB01034090">
    <property type="protein sequence ID" value="KAJ7414025.1"/>
    <property type="molecule type" value="Genomic_DNA"/>
</dbReference>
<comment type="caution">
    <text evidence="2">The sequence shown here is derived from an EMBL/GenBank/DDBJ whole genome shotgun (WGS) entry which is preliminary data.</text>
</comment>